<feature type="binding site" evidence="9">
    <location>
        <position position="182"/>
    </location>
    <ligand>
        <name>glyoxylate</name>
        <dbReference type="ChEBI" id="CHEBI:36655"/>
    </ligand>
</feature>
<evidence type="ECO:0000313" key="12">
    <source>
        <dbReference type="Proteomes" id="UP000051727"/>
    </source>
</evidence>
<evidence type="ECO:0000256" key="2">
    <source>
        <dbReference type="ARBA" id="ARBA00011881"/>
    </source>
</evidence>
<dbReference type="AlphaFoldDB" id="A0A0R2FTG4"/>
<dbReference type="InterPro" id="IPR013785">
    <property type="entry name" value="Aldolase_TIM"/>
</dbReference>
<dbReference type="InterPro" id="IPR037396">
    <property type="entry name" value="FMN_HAD"/>
</dbReference>
<keyword evidence="4 9" id="KW-0288">FMN</keyword>
<feature type="binding site" evidence="9">
    <location>
        <begin position="94"/>
        <end position="96"/>
    </location>
    <ligand>
        <name>FMN</name>
        <dbReference type="ChEBI" id="CHEBI:58210"/>
    </ligand>
</feature>
<feature type="binding site" evidence="9">
    <location>
        <position position="242"/>
    </location>
    <ligand>
        <name>FMN</name>
        <dbReference type="ChEBI" id="CHEBI:58210"/>
    </ligand>
</feature>
<evidence type="ECO:0000259" key="10">
    <source>
        <dbReference type="PROSITE" id="PS51349"/>
    </source>
</evidence>
<dbReference type="GO" id="GO:0016491">
    <property type="term" value="F:oxidoreductase activity"/>
    <property type="evidence" value="ECO:0007669"/>
    <property type="project" value="UniProtKB-KW"/>
</dbReference>
<proteinExistence type="inferred from homology"/>
<comment type="catalytic activity">
    <reaction evidence="8">
        <text>(S)-lactate + O2 = pyruvate + H2O2</text>
        <dbReference type="Rhea" id="RHEA:55868"/>
        <dbReference type="ChEBI" id="CHEBI:15361"/>
        <dbReference type="ChEBI" id="CHEBI:15379"/>
        <dbReference type="ChEBI" id="CHEBI:16240"/>
        <dbReference type="ChEBI" id="CHEBI:16651"/>
    </reaction>
    <physiologicalReaction direction="left-to-right" evidence="8">
        <dbReference type="Rhea" id="RHEA:55869"/>
    </physiologicalReaction>
</comment>
<accession>A0A0R2FTG4</accession>
<feature type="binding site" evidence="9">
    <location>
        <position position="269"/>
    </location>
    <ligand>
        <name>glyoxylate</name>
        <dbReference type="ChEBI" id="CHEBI:36655"/>
    </ligand>
</feature>
<keyword evidence="5" id="KW-0560">Oxidoreductase</keyword>
<dbReference type="PANTHER" id="PTHR10578">
    <property type="entry name" value="S -2-HYDROXY-ACID OXIDASE-RELATED"/>
    <property type="match status" value="1"/>
</dbReference>
<dbReference type="InterPro" id="IPR000262">
    <property type="entry name" value="FMN-dep_DH"/>
</dbReference>
<feature type="binding site" evidence="9">
    <location>
        <begin position="320"/>
        <end position="321"/>
    </location>
    <ligand>
        <name>FMN</name>
        <dbReference type="ChEBI" id="CHEBI:58210"/>
    </ligand>
</feature>
<feature type="domain" description="FMN hydroxy acid dehydrogenase" evidence="10">
    <location>
        <begin position="13"/>
        <end position="371"/>
    </location>
</feature>
<dbReference type="Pfam" id="PF01070">
    <property type="entry name" value="FMN_dh"/>
    <property type="match status" value="1"/>
</dbReference>
<comment type="cofactor">
    <cofactor evidence="1">
        <name>FMN</name>
        <dbReference type="ChEBI" id="CHEBI:58210"/>
    </cofactor>
</comment>
<comment type="subunit">
    <text evidence="2">Homotetramer.</text>
</comment>
<dbReference type="STRING" id="1618.IV36_GL001714"/>
<feature type="binding site" evidence="9">
    <location>
        <position position="123"/>
    </location>
    <ligand>
        <name>FMN</name>
        <dbReference type="ChEBI" id="CHEBI:58210"/>
    </ligand>
</feature>
<protein>
    <recommendedName>
        <fullName evidence="7">L-lactate oxidase</fullName>
    </recommendedName>
</protein>
<dbReference type="OrthoDB" id="9770452at2"/>
<feature type="binding site" evidence="9">
    <location>
        <position position="264"/>
    </location>
    <ligand>
        <name>FMN</name>
        <dbReference type="ChEBI" id="CHEBI:58210"/>
    </ligand>
</feature>
<comment type="caution">
    <text evidence="11">The sequence shown here is derived from an EMBL/GenBank/DDBJ whole genome shotgun (WGS) entry which is preliminary data.</text>
</comment>
<organism evidence="11 12">
    <name type="scientific">Liquorilactobacillus mali</name>
    <dbReference type="NCBI Taxonomy" id="1618"/>
    <lineage>
        <taxon>Bacteria</taxon>
        <taxon>Bacillati</taxon>
        <taxon>Bacillota</taxon>
        <taxon>Bacilli</taxon>
        <taxon>Lactobacillales</taxon>
        <taxon>Lactobacillaceae</taxon>
        <taxon>Liquorilactobacillus</taxon>
    </lineage>
</organism>
<dbReference type="Gene3D" id="3.20.20.70">
    <property type="entry name" value="Aldolase class I"/>
    <property type="match status" value="1"/>
</dbReference>
<reference evidence="11 12" key="1">
    <citation type="journal article" date="2015" name="Genome Announc.">
        <title>Expanding the biotechnology potential of lactobacilli through comparative genomics of 213 strains and associated genera.</title>
        <authorList>
            <person name="Sun Z."/>
            <person name="Harris H.M."/>
            <person name="McCann A."/>
            <person name="Guo C."/>
            <person name="Argimon S."/>
            <person name="Zhang W."/>
            <person name="Yang X."/>
            <person name="Jeffery I.B."/>
            <person name="Cooney J.C."/>
            <person name="Kagawa T.F."/>
            <person name="Liu W."/>
            <person name="Song Y."/>
            <person name="Salvetti E."/>
            <person name="Wrobel A."/>
            <person name="Rasinkangas P."/>
            <person name="Parkhill J."/>
            <person name="Rea M.C."/>
            <person name="O'Sullivan O."/>
            <person name="Ritari J."/>
            <person name="Douillard F.P."/>
            <person name="Paul Ross R."/>
            <person name="Yang R."/>
            <person name="Briner A.E."/>
            <person name="Felis G.E."/>
            <person name="de Vos W.M."/>
            <person name="Barrangou R."/>
            <person name="Klaenhammer T.R."/>
            <person name="Caufield P.W."/>
            <person name="Cui Y."/>
            <person name="Zhang H."/>
            <person name="O'Toole P.W."/>
        </authorList>
    </citation>
    <scope>NUCLEOTIDE SEQUENCE [LARGE SCALE GENOMIC DNA]</scope>
    <source>
        <strain evidence="11 12">ATCC 27304</strain>
    </source>
</reference>
<feature type="binding site" evidence="9">
    <location>
        <position position="145"/>
    </location>
    <ligand>
        <name>FMN</name>
        <dbReference type="ChEBI" id="CHEBI:58210"/>
    </ligand>
</feature>
<keyword evidence="3 9" id="KW-0285">Flavoprotein</keyword>
<dbReference type="PROSITE" id="PS51349">
    <property type="entry name" value="FMN_HYDROXY_ACID_DH_2"/>
    <property type="match status" value="1"/>
</dbReference>
<evidence type="ECO:0000256" key="1">
    <source>
        <dbReference type="ARBA" id="ARBA00001917"/>
    </source>
</evidence>
<gene>
    <name evidence="11" type="ORF">IV36_GL001714</name>
</gene>
<dbReference type="PANTHER" id="PTHR10578:SF107">
    <property type="entry name" value="2-HYDROXYACID OXIDASE 1"/>
    <property type="match status" value="1"/>
</dbReference>
<dbReference type="SUPFAM" id="SSF51395">
    <property type="entry name" value="FMN-linked oxidoreductases"/>
    <property type="match status" value="1"/>
</dbReference>
<evidence type="ECO:0000256" key="6">
    <source>
        <dbReference type="ARBA" id="ARBA00024042"/>
    </source>
</evidence>
<evidence type="ECO:0000256" key="9">
    <source>
        <dbReference type="PIRSR" id="PIRSR000138-2"/>
    </source>
</evidence>
<sequence length="374" mass="40746">MSYNTGSAEKKLEIINIPDLEREFEKSMAAAAHEKEADFIVGGAGAEHTLHHNISDFDNWEIVPSVIHGLDESKGNTTSEILGIKLKTPIIVSPSAAHGLVHASAESGTLKGTYNAGSLMTISTFSNQLLKTIHGSTPAAPWFYQFSFDQNQHLNDFLLNEAVQQGAKAIVVGVFGASFGRRERDIRNHFDFDPDLPFRQLAAFPEYPTGLDILKVNNRKRDIKPEEITKIKKQTGLPVLIKGIQSGEDAIRAIENGADGIWISNTGGRQLDGIRSTIKALPEIAEAVNKRVPIVFDSGIRRGQQVFKALALGADLVAIGRAPLYGLHFGGSKGVTSVLEQLRTELLNTMLLAGVTNIKELKNNARLEYAYPGI</sequence>
<evidence type="ECO:0000256" key="5">
    <source>
        <dbReference type="ARBA" id="ARBA00023002"/>
    </source>
</evidence>
<evidence type="ECO:0000256" key="7">
    <source>
        <dbReference type="ARBA" id="ARBA00029513"/>
    </source>
</evidence>
<dbReference type="InterPro" id="IPR012133">
    <property type="entry name" value="Alpha-hydoxy_acid_DH_FMN"/>
</dbReference>
<dbReference type="RefSeq" id="WP_056990738.1">
    <property type="nucleotide sequence ID" value="NZ_JQAR01000004.1"/>
</dbReference>
<dbReference type="GO" id="GO:0010181">
    <property type="term" value="F:FMN binding"/>
    <property type="evidence" value="ECO:0007669"/>
    <property type="project" value="InterPro"/>
</dbReference>
<evidence type="ECO:0000313" key="11">
    <source>
        <dbReference type="EMBL" id="KRN31592.1"/>
    </source>
</evidence>
<dbReference type="EMBL" id="JQAR01000004">
    <property type="protein sequence ID" value="KRN31592.1"/>
    <property type="molecule type" value="Genomic_DNA"/>
</dbReference>
<name>A0A0R2FTG4_9LACO</name>
<feature type="binding site" evidence="9">
    <location>
        <begin position="297"/>
        <end position="301"/>
    </location>
    <ligand>
        <name>FMN</name>
        <dbReference type="ChEBI" id="CHEBI:58210"/>
    </ligand>
</feature>
<dbReference type="PIRSF" id="PIRSF000138">
    <property type="entry name" value="Al-hdrx_acd_dh"/>
    <property type="match status" value="1"/>
</dbReference>
<evidence type="ECO:0000256" key="3">
    <source>
        <dbReference type="ARBA" id="ARBA00022630"/>
    </source>
</evidence>
<evidence type="ECO:0000256" key="4">
    <source>
        <dbReference type="ARBA" id="ARBA00022643"/>
    </source>
</evidence>
<dbReference type="PATRIC" id="fig|1618.3.peg.1741"/>
<evidence type="ECO:0000256" key="8">
    <source>
        <dbReference type="ARBA" id="ARBA00048754"/>
    </source>
</evidence>
<dbReference type="Proteomes" id="UP000051727">
    <property type="component" value="Unassembled WGS sequence"/>
</dbReference>
<comment type="similarity">
    <text evidence="6">Belongs to the FMN-dependent alpha-hydroxy acid dehydrogenase family.</text>
</comment>